<protein>
    <recommendedName>
        <fullName evidence="4">alpha-1,6-mannosyl-glycoprotein 6-beta-N-acetylglucosaminyltransferase</fullName>
        <ecNumber evidence="4">2.4.1.155</ecNumber>
    </recommendedName>
</protein>
<comment type="similarity">
    <text evidence="3">Belongs to the glycosyltransferase 18 family.</text>
</comment>
<keyword evidence="5 16" id="KW-0328">Glycosyltransferase</keyword>
<evidence type="ECO:0000256" key="7">
    <source>
        <dbReference type="ARBA" id="ARBA00022692"/>
    </source>
</evidence>
<evidence type="ECO:0000256" key="3">
    <source>
        <dbReference type="ARBA" id="ARBA00007477"/>
    </source>
</evidence>
<dbReference type="Pfam" id="PF15024">
    <property type="entry name" value="Glyco_transf_18"/>
    <property type="match status" value="1"/>
</dbReference>
<keyword evidence="11" id="KW-0472">Membrane</keyword>
<dbReference type="PANTHER" id="PTHR15075:SF6">
    <property type="entry name" value="ALPHA-1,6-MANNOSYLGLYCOPROTEIN 6-BETA-N-ACETYLGLUCOSAMINYLTRANSFERASE B"/>
    <property type="match status" value="1"/>
</dbReference>
<dbReference type="InterPro" id="IPR026116">
    <property type="entry name" value="GT18_cat"/>
</dbReference>
<accession>A0A5C6NSM5</accession>
<dbReference type="InterPro" id="IPR052105">
    <property type="entry name" value="MGAT5_Glycosyltransferase"/>
</dbReference>
<evidence type="ECO:0000256" key="5">
    <source>
        <dbReference type="ARBA" id="ARBA00022676"/>
    </source>
</evidence>
<evidence type="ECO:0000313" key="16">
    <source>
        <dbReference type="EMBL" id="TWW69619.1"/>
    </source>
</evidence>
<sequence length="364" mass="41147">MHVGMILLCWLEIGSISMNDLFPPLSLAAHTPDNSFMGFVAEELNETERLAIQRNKLNNMAVVYGKEASMWKGKATFLTTLHRYMEIHGTVYFETQRPPEVPAFVKNHGLLAQAELQQLLRRAKLFIGFGFPYEGPAPLEAIANGCIFLQPKFNPPHSSLNHEFFRGKPTSRKVSSQHPYAEQHVGRPHVYTVDFNNSEEFDAAIREIMRIDVEPYLPYEYTCEGMLERLHAYIQNQPNSSVLAWASNASDFPSWPPLSALRLVASLEGQSCVEACQNAELFCEPALFRFINIREAFNALDFPCEGLDSEMNHLLPAFSAEQAECGLQQDPLLFSCAGSSIKYRRLCPCRDYRNGQVALCRDCL</sequence>
<dbReference type="Proteomes" id="UP000324091">
    <property type="component" value="Chromosome 18"/>
</dbReference>
<keyword evidence="14" id="KW-0732">Signal</keyword>
<evidence type="ECO:0000256" key="13">
    <source>
        <dbReference type="ARBA" id="ARBA00048243"/>
    </source>
</evidence>
<feature type="domain" description="Glycosyltransferase family 18 catalytic" evidence="15">
    <location>
        <begin position="29"/>
        <end position="349"/>
    </location>
</feature>
<proteinExistence type="inferred from homology"/>
<organism evidence="16 17">
    <name type="scientific">Takifugu flavidus</name>
    <name type="common">sansaifugu</name>
    <dbReference type="NCBI Taxonomy" id="433684"/>
    <lineage>
        <taxon>Eukaryota</taxon>
        <taxon>Metazoa</taxon>
        <taxon>Chordata</taxon>
        <taxon>Craniata</taxon>
        <taxon>Vertebrata</taxon>
        <taxon>Euteleostomi</taxon>
        <taxon>Actinopterygii</taxon>
        <taxon>Neopterygii</taxon>
        <taxon>Teleostei</taxon>
        <taxon>Neoteleostei</taxon>
        <taxon>Acanthomorphata</taxon>
        <taxon>Eupercaria</taxon>
        <taxon>Tetraodontiformes</taxon>
        <taxon>Tetradontoidea</taxon>
        <taxon>Tetraodontidae</taxon>
        <taxon>Takifugu</taxon>
    </lineage>
</organism>
<evidence type="ECO:0000256" key="1">
    <source>
        <dbReference type="ARBA" id="ARBA00004323"/>
    </source>
</evidence>
<reference evidence="16 17" key="1">
    <citation type="submission" date="2019-04" db="EMBL/GenBank/DDBJ databases">
        <title>Chromosome genome assembly for Takifugu flavidus.</title>
        <authorList>
            <person name="Xiao S."/>
        </authorList>
    </citation>
    <scope>NUCLEOTIDE SEQUENCE [LARGE SCALE GENOMIC DNA]</scope>
    <source>
        <strain evidence="16">HTHZ2018</strain>
        <tissue evidence="16">Muscle</tissue>
    </source>
</reference>
<keyword evidence="8" id="KW-0735">Signal-anchor</keyword>
<evidence type="ECO:0000256" key="2">
    <source>
        <dbReference type="ARBA" id="ARBA00004922"/>
    </source>
</evidence>
<keyword evidence="7" id="KW-0812">Transmembrane</keyword>
<dbReference type="GO" id="GO:0030144">
    <property type="term" value="F:alpha-1,6-mannosylglycoprotein 6-beta-N-acetylglucosaminyltransferase activity"/>
    <property type="evidence" value="ECO:0007669"/>
    <property type="project" value="UniProtKB-EC"/>
</dbReference>
<comment type="catalytic activity">
    <reaction evidence="13">
        <text>N(4)-{beta-D-GlcNAc-(1-&gt;2)-[beta-D-GlcNAc-(1-&gt;4)]-alpha-D-Man-(1-&gt;3)-[beta-D-GlcNAc-(1-&gt;2)-alpha-D-Man-(1-&gt;6)]-beta-D-Man-(1-&gt;4)-beta-D-GlcNAc-(1-&gt;4)-beta-D-GlcNAc}-L-asparaginyl-[protein] + UDP-N-acetyl-alpha-D-glucosamine = N(4)-{beta-D-GlcNAc-(1-&gt;2)-[beta-D-GlcNAc-(1-&gt;4)]-alpha-D-Man-(1-&gt;3)-[beta-D-GlcNAc-(1-&gt;2)-[beta-D-GlcNAc-(1-&gt;6)]-alpha-D-Man-(1-&gt;6)]-beta-D-Man-(1-&gt;4)-beta-D-GlcNAc-(1-&gt;4)-beta-D-GlcNAc}-L-asparaginyl-[protein] + UDP + H(+)</text>
        <dbReference type="Rhea" id="RHEA:16921"/>
        <dbReference type="Rhea" id="RHEA-COMP:14374"/>
        <dbReference type="Rhea" id="RHEA-COMP:14377"/>
        <dbReference type="ChEBI" id="CHEBI:15378"/>
        <dbReference type="ChEBI" id="CHEBI:57705"/>
        <dbReference type="ChEBI" id="CHEBI:58223"/>
        <dbReference type="ChEBI" id="CHEBI:139507"/>
        <dbReference type="ChEBI" id="CHEBI:139510"/>
        <dbReference type="EC" id="2.4.1.155"/>
    </reaction>
</comment>
<keyword evidence="17" id="KW-1185">Reference proteome</keyword>
<evidence type="ECO:0000256" key="10">
    <source>
        <dbReference type="ARBA" id="ARBA00023034"/>
    </source>
</evidence>
<dbReference type="PANTHER" id="PTHR15075">
    <property type="entry name" value="ALPHA-MANNOSIDE BETA-1,6-N-ACETYLGLUCOSAMINYLTRANSFERASE"/>
    <property type="match status" value="1"/>
</dbReference>
<keyword evidence="9" id="KW-1133">Transmembrane helix</keyword>
<dbReference type="GO" id="GO:0006487">
    <property type="term" value="P:protein N-linked glycosylation"/>
    <property type="evidence" value="ECO:0007669"/>
    <property type="project" value="TreeGrafter"/>
</dbReference>
<dbReference type="EC" id="2.4.1.155" evidence="4"/>
<evidence type="ECO:0000256" key="14">
    <source>
        <dbReference type="SAM" id="SignalP"/>
    </source>
</evidence>
<evidence type="ECO:0000256" key="9">
    <source>
        <dbReference type="ARBA" id="ARBA00022989"/>
    </source>
</evidence>
<keyword evidence="6 16" id="KW-0808">Transferase</keyword>
<evidence type="ECO:0000259" key="15">
    <source>
        <dbReference type="Pfam" id="PF15024"/>
    </source>
</evidence>
<dbReference type="AlphaFoldDB" id="A0A5C6NSM5"/>
<comment type="subcellular location">
    <subcellularLocation>
        <location evidence="1">Golgi apparatus membrane</location>
        <topology evidence="1">Single-pass type II membrane protein</topology>
    </subcellularLocation>
</comment>
<evidence type="ECO:0000256" key="6">
    <source>
        <dbReference type="ARBA" id="ARBA00022679"/>
    </source>
</evidence>
<evidence type="ECO:0000256" key="4">
    <source>
        <dbReference type="ARBA" id="ARBA00012671"/>
    </source>
</evidence>
<feature type="signal peptide" evidence="14">
    <location>
        <begin position="1"/>
        <end position="17"/>
    </location>
</feature>
<evidence type="ECO:0000256" key="11">
    <source>
        <dbReference type="ARBA" id="ARBA00023136"/>
    </source>
</evidence>
<evidence type="ECO:0000313" key="17">
    <source>
        <dbReference type="Proteomes" id="UP000324091"/>
    </source>
</evidence>
<dbReference type="EMBL" id="RHFK02000010">
    <property type="protein sequence ID" value="TWW69619.1"/>
    <property type="molecule type" value="Genomic_DNA"/>
</dbReference>
<evidence type="ECO:0000256" key="8">
    <source>
        <dbReference type="ARBA" id="ARBA00022968"/>
    </source>
</evidence>
<dbReference type="UniPathway" id="UPA00378"/>
<comment type="pathway">
    <text evidence="2">Protein modification; protein glycosylation.</text>
</comment>
<keyword evidence="12" id="KW-0325">Glycoprotein</keyword>
<dbReference type="GO" id="GO:0000139">
    <property type="term" value="C:Golgi membrane"/>
    <property type="evidence" value="ECO:0007669"/>
    <property type="project" value="UniProtKB-SubCell"/>
</dbReference>
<name>A0A5C6NSM5_9TELE</name>
<feature type="chain" id="PRO_5022678258" description="alpha-1,6-mannosyl-glycoprotein 6-beta-N-acetylglucosaminyltransferase" evidence="14">
    <location>
        <begin position="18"/>
        <end position="364"/>
    </location>
</feature>
<evidence type="ECO:0000256" key="12">
    <source>
        <dbReference type="ARBA" id="ARBA00023180"/>
    </source>
</evidence>
<comment type="caution">
    <text evidence="16">The sequence shown here is derived from an EMBL/GenBank/DDBJ whole genome shotgun (WGS) entry which is preliminary data.</text>
</comment>
<gene>
    <name evidence="16" type="ORF">D4764_18G0004250</name>
</gene>
<keyword evidence="10" id="KW-0333">Golgi apparatus</keyword>